<dbReference type="EMBL" id="FNGV01000003">
    <property type="protein sequence ID" value="SDL86504.1"/>
    <property type="molecule type" value="Genomic_DNA"/>
</dbReference>
<dbReference type="RefSeq" id="WP_089887623.1">
    <property type="nucleotide sequence ID" value="NZ_FNGV01000003.1"/>
</dbReference>
<evidence type="ECO:0000313" key="3">
    <source>
        <dbReference type="Proteomes" id="UP000199440"/>
    </source>
</evidence>
<name>A0A1G9NJG7_9FLAO</name>
<dbReference type="STRING" id="192904.SAMN04488514_103202"/>
<feature type="compositionally biased region" description="Basic residues" evidence="1">
    <location>
        <begin position="152"/>
        <end position="168"/>
    </location>
</feature>
<evidence type="ECO:0000313" key="2">
    <source>
        <dbReference type="EMBL" id="SDL86504.1"/>
    </source>
</evidence>
<gene>
    <name evidence="2" type="ORF">SAMN04488514_103202</name>
</gene>
<reference evidence="2 3" key="1">
    <citation type="submission" date="2016-10" db="EMBL/GenBank/DDBJ databases">
        <authorList>
            <person name="de Groot N.N."/>
        </authorList>
    </citation>
    <scope>NUCLEOTIDE SEQUENCE [LARGE SCALE GENOMIC DNA]</scope>
    <source>
        <strain evidence="2 3">DSM 19886</strain>
    </source>
</reference>
<protein>
    <recommendedName>
        <fullName evidence="4">LTXXQ motif family protein</fullName>
    </recommendedName>
</protein>
<sequence length="168" mass="18907">MKIKAQFVITFLALVFAGAELQAQYGYGGRGYGSGSGYGYGYGRQRNAIPQAETAPKEPEPKTAGQIVDDEMPNITEALELNDFETAVLSSILKKYVQKRIELQILELTPDKTREAMEKITEEQTAELKSGLSEEKYEAFVELQKNGVQKTNKLKKKEKKRKKKKPKN</sequence>
<keyword evidence="3" id="KW-1185">Reference proteome</keyword>
<feature type="region of interest" description="Disordered" evidence="1">
    <location>
        <begin position="148"/>
        <end position="168"/>
    </location>
</feature>
<evidence type="ECO:0008006" key="4">
    <source>
        <dbReference type="Google" id="ProtNLM"/>
    </source>
</evidence>
<proteinExistence type="predicted"/>
<organism evidence="2 3">
    <name type="scientific">Kriegella aquimaris</name>
    <dbReference type="NCBI Taxonomy" id="192904"/>
    <lineage>
        <taxon>Bacteria</taxon>
        <taxon>Pseudomonadati</taxon>
        <taxon>Bacteroidota</taxon>
        <taxon>Flavobacteriia</taxon>
        <taxon>Flavobacteriales</taxon>
        <taxon>Flavobacteriaceae</taxon>
        <taxon>Kriegella</taxon>
    </lineage>
</organism>
<dbReference type="Proteomes" id="UP000199440">
    <property type="component" value="Unassembled WGS sequence"/>
</dbReference>
<dbReference type="OrthoDB" id="1451306at2"/>
<evidence type="ECO:0000256" key="1">
    <source>
        <dbReference type="SAM" id="MobiDB-lite"/>
    </source>
</evidence>
<dbReference type="AlphaFoldDB" id="A0A1G9NJG7"/>
<accession>A0A1G9NJG7</accession>